<proteinExistence type="predicted"/>
<organism evidence="1">
    <name type="scientific">marine sediment metagenome</name>
    <dbReference type="NCBI Taxonomy" id="412755"/>
    <lineage>
        <taxon>unclassified sequences</taxon>
        <taxon>metagenomes</taxon>
        <taxon>ecological metagenomes</taxon>
    </lineage>
</organism>
<reference evidence="1" key="1">
    <citation type="journal article" date="2015" name="Nature">
        <title>Complex archaea that bridge the gap between prokaryotes and eukaryotes.</title>
        <authorList>
            <person name="Spang A."/>
            <person name="Saw J.H."/>
            <person name="Jorgensen S.L."/>
            <person name="Zaremba-Niedzwiedzka K."/>
            <person name="Martijn J."/>
            <person name="Lind A.E."/>
            <person name="van Eijk R."/>
            <person name="Schleper C."/>
            <person name="Guy L."/>
            <person name="Ettema T.J."/>
        </authorList>
    </citation>
    <scope>NUCLEOTIDE SEQUENCE</scope>
</reference>
<evidence type="ECO:0000313" key="1">
    <source>
        <dbReference type="EMBL" id="KKL49206.1"/>
    </source>
</evidence>
<dbReference type="EMBL" id="LAZR01033042">
    <property type="protein sequence ID" value="KKL49206.1"/>
    <property type="molecule type" value="Genomic_DNA"/>
</dbReference>
<sequence length="170" mass="20177">MGGKRIEYQKEEQVGGCFYLYDVESKNQRRAIFRCECGKEFETYIHSVRAGDTKSCGCYQIAQTKKRNTNHGMTHHKLFSKWTMIKERCHSPQSTHWKFYGGRGIYVCNEWRNDFMAFYNHVTVLPHYGEEGYSIDRLNNNKGYEPGNIRWATVRQQLRNRNPYRKKNAA</sequence>
<dbReference type="AlphaFoldDB" id="A0A0F9D675"/>
<gene>
    <name evidence="1" type="ORF">LCGC14_2317830</name>
</gene>
<comment type="caution">
    <text evidence="1">The sequence shown here is derived from an EMBL/GenBank/DDBJ whole genome shotgun (WGS) entry which is preliminary data.</text>
</comment>
<name>A0A0F9D675_9ZZZZ</name>
<accession>A0A0F9D675</accession>
<protein>
    <submittedName>
        <fullName evidence="1">Uncharacterized protein</fullName>
    </submittedName>
</protein>